<dbReference type="AlphaFoldDB" id="A0A2U0SCQ1"/>
<organism evidence="1 2">
    <name type="scientific">Sphingomonas pokkalii</name>
    <dbReference type="NCBI Taxonomy" id="2175090"/>
    <lineage>
        <taxon>Bacteria</taxon>
        <taxon>Pseudomonadati</taxon>
        <taxon>Pseudomonadota</taxon>
        <taxon>Alphaproteobacteria</taxon>
        <taxon>Sphingomonadales</taxon>
        <taxon>Sphingomonadaceae</taxon>
        <taxon>Sphingomonas</taxon>
    </lineage>
</organism>
<keyword evidence="2" id="KW-1185">Reference proteome</keyword>
<evidence type="ECO:0000313" key="2">
    <source>
        <dbReference type="Proteomes" id="UP000245890"/>
    </source>
</evidence>
<dbReference type="InterPro" id="IPR021352">
    <property type="entry name" value="DUF2971"/>
</dbReference>
<name>A0A2U0SCQ1_9SPHN</name>
<dbReference type="EMBL" id="QENQ01000001">
    <property type="protein sequence ID" value="PVX29071.1"/>
    <property type="molecule type" value="Genomic_DNA"/>
</dbReference>
<gene>
    <name evidence="1" type="ORF">DD559_06760</name>
</gene>
<evidence type="ECO:0008006" key="3">
    <source>
        <dbReference type="Google" id="ProtNLM"/>
    </source>
</evidence>
<reference evidence="1 2" key="1">
    <citation type="submission" date="2018-05" db="EMBL/GenBank/DDBJ databases">
        <title>Description of Sphingomonas pokkalii sp nov, isolated from the rhizosphere of saline tolerant pokkali rice and its draft genome analysis.</title>
        <authorList>
            <person name="Menon R."/>
            <person name="Kumari S."/>
            <person name="Rameshkumar N."/>
        </authorList>
    </citation>
    <scope>NUCLEOTIDE SEQUENCE [LARGE SCALE GENOMIC DNA]</scope>
    <source>
        <strain evidence="1 2">L3B27</strain>
    </source>
</reference>
<dbReference type="Pfam" id="PF11185">
    <property type="entry name" value="DUF2971"/>
    <property type="match status" value="1"/>
</dbReference>
<evidence type="ECO:0000313" key="1">
    <source>
        <dbReference type="EMBL" id="PVX29071.1"/>
    </source>
</evidence>
<protein>
    <recommendedName>
        <fullName evidence="3">DUF2971 domain-containing protein</fullName>
    </recommendedName>
</protein>
<sequence>MDCDPIIEIDVATSELGKVYLAMVGRDREPEAKQNLLNHIYNADEHGLAKKSAERQKYLSAAIAVDLKRELKREFGSRGVLSFGTTWNSPLMWSHYADQHKGICLEYSTTAMPHPDLKPVNYNAGRAINASDLFAWKVRGDEAARSRVCETYFYAKAPHWKYEREWRDIRDKVGVGSSYEISGVYFGHRCDDAARIAVVKMLADHPNLSLFDIGLSSNGFGLRRGPVDRDEILAQGIRPPMEIMMHQFVQDIEDLDDGERQEEILTEISTD</sequence>
<dbReference type="Proteomes" id="UP000245890">
    <property type="component" value="Unassembled WGS sequence"/>
</dbReference>
<comment type="caution">
    <text evidence="1">The sequence shown here is derived from an EMBL/GenBank/DDBJ whole genome shotgun (WGS) entry which is preliminary data.</text>
</comment>
<proteinExistence type="predicted"/>
<accession>A0A2U0SCQ1</accession>